<reference evidence="2" key="1">
    <citation type="journal article" date="2021" name="PeerJ">
        <title>Extensive microbial diversity within the chicken gut microbiome revealed by metagenomics and culture.</title>
        <authorList>
            <person name="Gilroy R."/>
            <person name="Ravi A."/>
            <person name="Getino M."/>
            <person name="Pursley I."/>
            <person name="Horton D.L."/>
            <person name="Alikhan N.F."/>
            <person name="Baker D."/>
            <person name="Gharbi K."/>
            <person name="Hall N."/>
            <person name="Watson M."/>
            <person name="Adriaenssens E.M."/>
            <person name="Foster-Nyarko E."/>
            <person name="Jarju S."/>
            <person name="Secka A."/>
            <person name="Antonio M."/>
            <person name="Oren A."/>
            <person name="Chaudhuri R.R."/>
            <person name="La Ragione R."/>
            <person name="Hildebrand F."/>
            <person name="Pallen M.J."/>
        </authorList>
    </citation>
    <scope>NUCLEOTIDE SEQUENCE</scope>
    <source>
        <strain evidence="2">ChiBcec16-3735</strain>
    </source>
</reference>
<evidence type="ECO:0000256" key="1">
    <source>
        <dbReference type="SAM" id="Phobius"/>
    </source>
</evidence>
<dbReference type="AlphaFoldDB" id="A0A9D2FGI0"/>
<proteinExistence type="predicted"/>
<name>A0A9D2FGI0_9FIRM</name>
<accession>A0A9D2FGI0</accession>
<feature type="transmembrane region" description="Helical" evidence="1">
    <location>
        <begin position="9"/>
        <end position="28"/>
    </location>
</feature>
<dbReference type="EMBL" id="DXBJ01000038">
    <property type="protein sequence ID" value="HIZ58022.1"/>
    <property type="molecule type" value="Genomic_DNA"/>
</dbReference>
<organism evidence="2 3">
    <name type="scientific">Candidatus Faecalibacterium gallistercoris</name>
    <dbReference type="NCBI Taxonomy" id="2838579"/>
    <lineage>
        <taxon>Bacteria</taxon>
        <taxon>Bacillati</taxon>
        <taxon>Bacillota</taxon>
        <taxon>Clostridia</taxon>
        <taxon>Eubacteriales</taxon>
        <taxon>Oscillospiraceae</taxon>
        <taxon>Faecalibacterium</taxon>
    </lineage>
</organism>
<feature type="transmembrane region" description="Helical" evidence="1">
    <location>
        <begin position="95"/>
        <end position="112"/>
    </location>
</feature>
<feature type="transmembrane region" description="Helical" evidence="1">
    <location>
        <begin position="157"/>
        <end position="174"/>
    </location>
</feature>
<sequence length="222" mass="25089">MQRKTVRGFVAAGLGCTGLMAAAVWYSVTYNESRLVEPMDFSTYVFRPQDLPMILGILAVAAYALCLAAAVVRAAFRARRDPDSAVYTRRVDPRLGWLGLLGFLGFGGFWTYSVDKSVFPFLFFLFFGFFGFFYEGRLSHTFMDERFRENRMRAQLSASRIALGIIFLVTVLLGRGRLLGNLEYTFIAYLAAVSLALALWLFLSEYLLYHYDRDGDGGESED</sequence>
<reference evidence="2" key="2">
    <citation type="submission" date="2021-04" db="EMBL/GenBank/DDBJ databases">
        <authorList>
            <person name="Gilroy R."/>
        </authorList>
    </citation>
    <scope>NUCLEOTIDE SEQUENCE</scope>
    <source>
        <strain evidence="2">ChiBcec16-3735</strain>
    </source>
</reference>
<feature type="transmembrane region" description="Helical" evidence="1">
    <location>
        <begin position="53"/>
        <end position="75"/>
    </location>
</feature>
<keyword evidence="1" id="KW-0472">Membrane</keyword>
<comment type="caution">
    <text evidence="2">The sequence shown here is derived from an EMBL/GenBank/DDBJ whole genome shotgun (WGS) entry which is preliminary data.</text>
</comment>
<protein>
    <submittedName>
        <fullName evidence="2">DUF3796 domain-containing protein</fullName>
    </submittedName>
</protein>
<dbReference type="Proteomes" id="UP000824065">
    <property type="component" value="Unassembled WGS sequence"/>
</dbReference>
<keyword evidence="1" id="KW-1133">Transmembrane helix</keyword>
<evidence type="ECO:0000313" key="2">
    <source>
        <dbReference type="EMBL" id="HIZ58022.1"/>
    </source>
</evidence>
<feature type="transmembrane region" description="Helical" evidence="1">
    <location>
        <begin position="186"/>
        <end position="203"/>
    </location>
</feature>
<gene>
    <name evidence="2" type="ORF">H9725_05525</name>
</gene>
<keyword evidence="1" id="KW-0812">Transmembrane</keyword>
<evidence type="ECO:0000313" key="3">
    <source>
        <dbReference type="Proteomes" id="UP000824065"/>
    </source>
</evidence>
<feature type="transmembrane region" description="Helical" evidence="1">
    <location>
        <begin position="118"/>
        <end position="136"/>
    </location>
</feature>